<dbReference type="EMBL" id="JBHRWK010000014">
    <property type="protein sequence ID" value="MFC3449635.1"/>
    <property type="molecule type" value="Genomic_DNA"/>
</dbReference>
<evidence type="ECO:0000313" key="2">
    <source>
        <dbReference type="EMBL" id="MFC3449635.1"/>
    </source>
</evidence>
<accession>A0ABV7NVA6</accession>
<protein>
    <submittedName>
        <fullName evidence="2">Uncharacterized protein</fullName>
    </submittedName>
</protein>
<dbReference type="RefSeq" id="WP_378238334.1">
    <property type="nucleotide sequence ID" value="NZ_JBHRWK010000014.1"/>
</dbReference>
<gene>
    <name evidence="2" type="ORF">ACFOSH_09350</name>
</gene>
<organism evidence="2 3">
    <name type="scientific">Amycolatopsis speibonae</name>
    <dbReference type="NCBI Taxonomy" id="1450224"/>
    <lineage>
        <taxon>Bacteria</taxon>
        <taxon>Bacillati</taxon>
        <taxon>Actinomycetota</taxon>
        <taxon>Actinomycetes</taxon>
        <taxon>Pseudonocardiales</taxon>
        <taxon>Pseudonocardiaceae</taxon>
        <taxon>Amycolatopsis</taxon>
    </lineage>
</organism>
<feature type="compositionally biased region" description="Polar residues" evidence="1">
    <location>
        <begin position="33"/>
        <end position="42"/>
    </location>
</feature>
<sequence>MGGSVEVRQFLLRYEGADGGSSTTLAGGLPAQRTGQGDAQQRVSDDQVRRARLAVANGALGVDDCVQLLDMLGLTLDEDGQAPVQR</sequence>
<keyword evidence="3" id="KW-1185">Reference proteome</keyword>
<evidence type="ECO:0000313" key="3">
    <source>
        <dbReference type="Proteomes" id="UP001595645"/>
    </source>
</evidence>
<name>A0ABV7NVA6_9PSEU</name>
<feature type="region of interest" description="Disordered" evidence="1">
    <location>
        <begin position="17"/>
        <end position="45"/>
    </location>
</feature>
<proteinExistence type="predicted"/>
<dbReference type="Proteomes" id="UP001595645">
    <property type="component" value="Unassembled WGS sequence"/>
</dbReference>
<reference evidence="3" key="1">
    <citation type="journal article" date="2019" name="Int. J. Syst. Evol. Microbiol.">
        <title>The Global Catalogue of Microorganisms (GCM) 10K type strain sequencing project: providing services to taxonomists for standard genome sequencing and annotation.</title>
        <authorList>
            <consortium name="The Broad Institute Genomics Platform"/>
            <consortium name="The Broad Institute Genome Sequencing Center for Infectious Disease"/>
            <person name="Wu L."/>
            <person name="Ma J."/>
        </authorList>
    </citation>
    <scope>NUCLEOTIDE SEQUENCE [LARGE SCALE GENOMIC DNA]</scope>
    <source>
        <strain evidence="3">CGMCC 4.7676</strain>
    </source>
</reference>
<evidence type="ECO:0000256" key="1">
    <source>
        <dbReference type="SAM" id="MobiDB-lite"/>
    </source>
</evidence>
<comment type="caution">
    <text evidence="2">The sequence shown here is derived from an EMBL/GenBank/DDBJ whole genome shotgun (WGS) entry which is preliminary data.</text>
</comment>